<feature type="compositionally biased region" description="Low complexity" evidence="12">
    <location>
        <begin position="1"/>
        <end position="17"/>
    </location>
</feature>
<comment type="caution">
    <text evidence="14">The sequence shown here is derived from an EMBL/GenBank/DDBJ whole genome shotgun (WGS) entry which is preliminary data.</text>
</comment>
<feature type="region of interest" description="Disordered" evidence="12">
    <location>
        <begin position="297"/>
        <end position="403"/>
    </location>
</feature>
<dbReference type="GO" id="GO:0005667">
    <property type="term" value="C:transcription regulator complex"/>
    <property type="evidence" value="ECO:0007669"/>
    <property type="project" value="TreeGrafter"/>
</dbReference>
<proteinExistence type="inferred from homology"/>
<dbReference type="EMBL" id="JAGFMF010011492">
    <property type="protein sequence ID" value="KAG8521141.1"/>
    <property type="molecule type" value="Genomic_DNA"/>
</dbReference>
<evidence type="ECO:0000256" key="5">
    <source>
        <dbReference type="ARBA" id="ARBA00022737"/>
    </source>
</evidence>
<feature type="domain" description="C2H2-type" evidence="13">
    <location>
        <begin position="629"/>
        <end position="657"/>
    </location>
</feature>
<evidence type="ECO:0000256" key="8">
    <source>
        <dbReference type="ARBA" id="ARBA00023242"/>
    </source>
</evidence>
<feature type="domain" description="C2H2-type" evidence="13">
    <location>
        <begin position="540"/>
        <end position="569"/>
    </location>
</feature>
<evidence type="ECO:0000256" key="3">
    <source>
        <dbReference type="ARBA" id="ARBA00022553"/>
    </source>
</evidence>
<dbReference type="AlphaFoldDB" id="A0A8J6AGV9"/>
<comment type="similarity">
    <text evidence="2">Belongs to the krueppel C2H2-type zinc-finger protein family.</text>
</comment>
<dbReference type="FunFam" id="3.30.160.60:FF:000598">
    <property type="entry name" value="zinc finger protein 692 isoform X2"/>
    <property type="match status" value="1"/>
</dbReference>
<feature type="compositionally biased region" description="Polar residues" evidence="12">
    <location>
        <begin position="379"/>
        <end position="388"/>
    </location>
</feature>
<sequence>MPVRASSSSSNAAAKTAVVEQEQQNKREKVAKRTRTRHPHHCVIILHMVGLGQGGGPEPQGPQMIKDLLETDAHGNEAITDTLYGIISFQEPQWEEDQMAFVRQITKEREDSTCPVGSNVDFGGLGQRQQKLSKRFGLAPTDAQGTDAPKQEEPARTTDRGALMPVSSPHLPPGLVLMAESLAESSCKRREKRRQLDARRSKCRIRLGGHMEQWCILKERLGFTLHSQLAKFLLDRYTSPGCVLCAGPEPLPPKGLQYLVLLSHAHSRECSLVPGLRGPGGQDGGLVWECSAGHTFSWGPSSGPTPPEEPRPVPLPSTTQRSWCPEKQKPVGLESEHGEGNQETRLPRGMGSPLETFLPPGEEEEEEDDDEEEMLSDASPWTYSSSPDEQVGAKGGGMWLGSPKLADSREELIGGEGRDGEIPSTPATTPALLAVPPSSASSLGSGAPLPVDVGVQPGLSGATQATQPTEPLASPGSQTPSALSLAWDETDTAQIGPKRIRKAAKRELLPCDFPGCGRIFSNRQYLNHHKKYQHIHQKSFSCPEPACGKSFNFKKHLKEHVKLHSDTRDYICEFCARSFRTSSNLVIHRRIHTGEKPLQCEICGFTCRQKASLNWHRRKHAETEAALRFPCEFCGKRFEKPDSVTAHCSKSHPALLPAPQEPPNLLESCPSISAPAFQGAGSFLAPQAPTLLPQQ</sequence>
<evidence type="ECO:0000256" key="11">
    <source>
        <dbReference type="PROSITE-ProRule" id="PRU00042"/>
    </source>
</evidence>
<evidence type="ECO:0000256" key="6">
    <source>
        <dbReference type="ARBA" id="ARBA00022771"/>
    </source>
</evidence>
<dbReference type="Gene3D" id="3.30.160.60">
    <property type="entry name" value="Classic Zinc Finger"/>
    <property type="match status" value="5"/>
</dbReference>
<evidence type="ECO:0000256" key="12">
    <source>
        <dbReference type="SAM" id="MobiDB-lite"/>
    </source>
</evidence>
<dbReference type="PROSITE" id="PS50157">
    <property type="entry name" value="ZINC_FINGER_C2H2_2"/>
    <property type="match status" value="5"/>
</dbReference>
<feature type="domain" description="C2H2-type" evidence="13">
    <location>
        <begin position="509"/>
        <end position="539"/>
    </location>
</feature>
<keyword evidence="15" id="KW-1185">Reference proteome</keyword>
<evidence type="ECO:0000256" key="2">
    <source>
        <dbReference type="ARBA" id="ARBA00006991"/>
    </source>
</evidence>
<reference evidence="14" key="1">
    <citation type="journal article" date="2021" name="Evol. Appl.">
        <title>The genome of the Pyrenean desman and the effects of bottlenecks and inbreeding on the genomic landscape of an endangered species.</title>
        <authorList>
            <person name="Escoda L."/>
            <person name="Castresana J."/>
        </authorList>
    </citation>
    <scope>NUCLEOTIDE SEQUENCE</scope>
    <source>
        <strain evidence="14">IBE-C5619</strain>
    </source>
</reference>
<feature type="compositionally biased region" description="Basic and acidic residues" evidence="12">
    <location>
        <begin position="149"/>
        <end position="159"/>
    </location>
</feature>
<keyword evidence="6 11" id="KW-0863">Zinc-finger</keyword>
<comment type="subcellular location">
    <subcellularLocation>
        <location evidence="1">Nucleus</location>
    </subcellularLocation>
</comment>
<dbReference type="FunFam" id="3.30.160.60:FF:000183">
    <property type="entry name" value="E3 ubiquitin-protein ligase ZFP91"/>
    <property type="match status" value="1"/>
</dbReference>
<evidence type="ECO:0000259" key="13">
    <source>
        <dbReference type="PROSITE" id="PS50157"/>
    </source>
</evidence>
<evidence type="ECO:0000313" key="14">
    <source>
        <dbReference type="EMBL" id="KAG8521141.1"/>
    </source>
</evidence>
<feature type="compositionally biased region" description="Polar residues" evidence="12">
    <location>
        <begin position="461"/>
        <end position="482"/>
    </location>
</feature>
<name>A0A8J6AGV9_GALPY</name>
<evidence type="ECO:0000256" key="1">
    <source>
        <dbReference type="ARBA" id="ARBA00004123"/>
    </source>
</evidence>
<keyword evidence="3" id="KW-0597">Phosphoprotein</keyword>
<keyword evidence="5" id="KW-0677">Repeat</keyword>
<dbReference type="Proteomes" id="UP000700334">
    <property type="component" value="Unassembled WGS sequence"/>
</dbReference>
<dbReference type="GO" id="GO:0000785">
    <property type="term" value="C:chromatin"/>
    <property type="evidence" value="ECO:0007669"/>
    <property type="project" value="TreeGrafter"/>
</dbReference>
<evidence type="ECO:0000256" key="10">
    <source>
        <dbReference type="ARBA" id="ARBA00080650"/>
    </source>
</evidence>
<keyword evidence="8" id="KW-0539">Nucleus</keyword>
<gene>
    <name evidence="14" type="ORF">J0S82_011721</name>
</gene>
<feature type="region of interest" description="Disordered" evidence="12">
    <location>
        <begin position="139"/>
        <end position="164"/>
    </location>
</feature>
<feature type="compositionally biased region" description="Acidic residues" evidence="12">
    <location>
        <begin position="361"/>
        <end position="375"/>
    </location>
</feature>
<feature type="region of interest" description="Disordered" evidence="12">
    <location>
        <begin position="1"/>
        <end position="37"/>
    </location>
</feature>
<protein>
    <recommendedName>
        <fullName evidence="9">Zinc finger protein 692</fullName>
    </recommendedName>
    <alternativeName>
        <fullName evidence="10">AICAR responsive element binding protein</fullName>
    </alternativeName>
</protein>
<dbReference type="FunFam" id="3.30.160.60:FF:000577">
    <property type="entry name" value="zinc finger protein 692 isoform X2"/>
    <property type="match status" value="1"/>
</dbReference>
<keyword evidence="4" id="KW-0479">Metal-binding</keyword>
<feature type="compositionally biased region" description="Basic and acidic residues" evidence="12">
    <location>
        <begin position="324"/>
        <end position="346"/>
    </location>
</feature>
<dbReference type="SUPFAM" id="SSF57667">
    <property type="entry name" value="beta-beta-alpha zinc fingers"/>
    <property type="match status" value="3"/>
</dbReference>
<evidence type="ECO:0000256" key="4">
    <source>
        <dbReference type="ARBA" id="ARBA00022723"/>
    </source>
</evidence>
<dbReference type="InterPro" id="IPR013087">
    <property type="entry name" value="Znf_C2H2_type"/>
</dbReference>
<dbReference type="OrthoDB" id="8685330at2759"/>
<dbReference type="PANTHER" id="PTHR14003">
    <property type="entry name" value="TRANSCRIPTIONAL REPRESSOR PROTEIN YY"/>
    <property type="match status" value="1"/>
</dbReference>
<dbReference type="Pfam" id="PF00096">
    <property type="entry name" value="zf-C2H2"/>
    <property type="match status" value="3"/>
</dbReference>
<organism evidence="14 15">
    <name type="scientific">Galemys pyrenaicus</name>
    <name type="common">Iberian desman</name>
    <name type="synonym">Pyrenean desman</name>
    <dbReference type="NCBI Taxonomy" id="202257"/>
    <lineage>
        <taxon>Eukaryota</taxon>
        <taxon>Metazoa</taxon>
        <taxon>Chordata</taxon>
        <taxon>Craniata</taxon>
        <taxon>Vertebrata</taxon>
        <taxon>Euteleostomi</taxon>
        <taxon>Mammalia</taxon>
        <taxon>Eutheria</taxon>
        <taxon>Laurasiatheria</taxon>
        <taxon>Eulipotyphla</taxon>
        <taxon>Talpidae</taxon>
        <taxon>Galemys</taxon>
    </lineage>
</organism>
<dbReference type="GO" id="GO:0000978">
    <property type="term" value="F:RNA polymerase II cis-regulatory region sequence-specific DNA binding"/>
    <property type="evidence" value="ECO:0007669"/>
    <property type="project" value="TreeGrafter"/>
</dbReference>
<evidence type="ECO:0000256" key="9">
    <source>
        <dbReference type="ARBA" id="ARBA00068332"/>
    </source>
</evidence>
<keyword evidence="7" id="KW-0862">Zinc</keyword>
<feature type="region of interest" description="Disordered" evidence="12">
    <location>
        <begin position="455"/>
        <end position="482"/>
    </location>
</feature>
<dbReference type="PROSITE" id="PS00028">
    <property type="entry name" value="ZINC_FINGER_C2H2_1"/>
    <property type="match status" value="5"/>
</dbReference>
<dbReference type="SMART" id="SM00355">
    <property type="entry name" value="ZnF_C2H2"/>
    <property type="match status" value="5"/>
</dbReference>
<feature type="compositionally biased region" description="Pro residues" evidence="12">
    <location>
        <begin position="303"/>
        <end position="315"/>
    </location>
</feature>
<dbReference type="GO" id="GO:0031519">
    <property type="term" value="C:PcG protein complex"/>
    <property type="evidence" value="ECO:0007669"/>
    <property type="project" value="TreeGrafter"/>
</dbReference>
<dbReference type="GO" id="GO:0000981">
    <property type="term" value="F:DNA-binding transcription factor activity, RNA polymerase II-specific"/>
    <property type="evidence" value="ECO:0007669"/>
    <property type="project" value="TreeGrafter"/>
</dbReference>
<dbReference type="FunFam" id="3.30.160.60:FF:000511">
    <property type="entry name" value="zinc finger protein 692 isoform X2"/>
    <property type="match status" value="1"/>
</dbReference>
<dbReference type="GO" id="GO:0008270">
    <property type="term" value="F:zinc ion binding"/>
    <property type="evidence" value="ECO:0007669"/>
    <property type="project" value="UniProtKB-KW"/>
</dbReference>
<evidence type="ECO:0000256" key="7">
    <source>
        <dbReference type="ARBA" id="ARBA00022833"/>
    </source>
</evidence>
<accession>A0A8J6AGV9</accession>
<dbReference type="InterPro" id="IPR036236">
    <property type="entry name" value="Znf_C2H2_sf"/>
</dbReference>
<evidence type="ECO:0000313" key="15">
    <source>
        <dbReference type="Proteomes" id="UP000700334"/>
    </source>
</evidence>
<feature type="domain" description="C2H2-type" evidence="13">
    <location>
        <begin position="598"/>
        <end position="625"/>
    </location>
</feature>
<feature type="domain" description="C2H2-type" evidence="13">
    <location>
        <begin position="570"/>
        <end position="597"/>
    </location>
</feature>
<dbReference type="PANTHER" id="PTHR14003:SF19">
    <property type="entry name" value="YY2 TRANSCRIPTION FACTOR"/>
    <property type="match status" value="1"/>
</dbReference>